<evidence type="ECO:0000313" key="2">
    <source>
        <dbReference type="Proteomes" id="UP000828251"/>
    </source>
</evidence>
<name>A0A9D4ABL4_9ROSI</name>
<sequence>MPLAHNYFPYKGDVTKHQVLFRDIEGCVATPNAALKLFYPTPYVETSNSSCCNK</sequence>
<gene>
    <name evidence="1" type="ORF">J1N35_011585</name>
</gene>
<organism evidence="1 2">
    <name type="scientific">Gossypium stocksii</name>
    <dbReference type="NCBI Taxonomy" id="47602"/>
    <lineage>
        <taxon>Eukaryota</taxon>
        <taxon>Viridiplantae</taxon>
        <taxon>Streptophyta</taxon>
        <taxon>Embryophyta</taxon>
        <taxon>Tracheophyta</taxon>
        <taxon>Spermatophyta</taxon>
        <taxon>Magnoliopsida</taxon>
        <taxon>eudicotyledons</taxon>
        <taxon>Gunneridae</taxon>
        <taxon>Pentapetalae</taxon>
        <taxon>rosids</taxon>
        <taxon>malvids</taxon>
        <taxon>Malvales</taxon>
        <taxon>Malvaceae</taxon>
        <taxon>Malvoideae</taxon>
        <taxon>Gossypium</taxon>
    </lineage>
</organism>
<keyword evidence="2" id="KW-1185">Reference proteome</keyword>
<accession>A0A9D4ABL4</accession>
<comment type="caution">
    <text evidence="1">The sequence shown here is derived from an EMBL/GenBank/DDBJ whole genome shotgun (WGS) entry which is preliminary data.</text>
</comment>
<evidence type="ECO:0000313" key="1">
    <source>
        <dbReference type="EMBL" id="KAH1107817.1"/>
    </source>
</evidence>
<protein>
    <submittedName>
        <fullName evidence="1">Uncharacterized protein</fullName>
    </submittedName>
</protein>
<proteinExistence type="predicted"/>
<dbReference type="EMBL" id="JAIQCV010000004">
    <property type="protein sequence ID" value="KAH1107817.1"/>
    <property type="molecule type" value="Genomic_DNA"/>
</dbReference>
<dbReference type="Proteomes" id="UP000828251">
    <property type="component" value="Unassembled WGS sequence"/>
</dbReference>
<reference evidence="1 2" key="1">
    <citation type="journal article" date="2021" name="Plant Biotechnol. J.">
        <title>Multi-omics assisted identification of the key and species-specific regulatory components of drought-tolerant mechanisms in Gossypium stocksii.</title>
        <authorList>
            <person name="Yu D."/>
            <person name="Ke L."/>
            <person name="Zhang D."/>
            <person name="Wu Y."/>
            <person name="Sun Y."/>
            <person name="Mei J."/>
            <person name="Sun J."/>
            <person name="Sun Y."/>
        </authorList>
    </citation>
    <scope>NUCLEOTIDE SEQUENCE [LARGE SCALE GENOMIC DNA]</scope>
    <source>
        <strain evidence="2">cv. E1</strain>
        <tissue evidence="1">Leaf</tissue>
    </source>
</reference>
<dbReference type="AlphaFoldDB" id="A0A9D4ABL4"/>